<evidence type="ECO:0000256" key="8">
    <source>
        <dbReference type="ARBA" id="ARBA00022741"/>
    </source>
</evidence>
<keyword evidence="23" id="KW-1185">Reference proteome</keyword>
<keyword evidence="16" id="KW-0966">Cell projection</keyword>
<keyword evidence="15" id="KW-0206">Cytoskeleton</keyword>
<evidence type="ECO:0000256" key="13">
    <source>
        <dbReference type="ARBA" id="ARBA00023069"/>
    </source>
</evidence>
<dbReference type="NCBIfam" id="TIGR02346">
    <property type="entry name" value="chap_CCT_theta"/>
    <property type="match status" value="1"/>
</dbReference>
<dbReference type="SUPFAM" id="SSF48592">
    <property type="entry name" value="GroEL equatorial domain-like"/>
    <property type="match status" value="1"/>
</dbReference>
<evidence type="ECO:0000256" key="12">
    <source>
        <dbReference type="ARBA" id="ARBA00022990"/>
    </source>
</evidence>
<evidence type="ECO:0000256" key="5">
    <source>
        <dbReference type="ARBA" id="ARBA00022490"/>
    </source>
</evidence>
<accession>A0A455BKK1</accession>
<dbReference type="Gene3D" id="1.10.560.10">
    <property type="entry name" value="GroEL-like equatorial domain"/>
    <property type="match status" value="1"/>
</dbReference>
<evidence type="ECO:0000256" key="9">
    <source>
        <dbReference type="ARBA" id="ARBA00022801"/>
    </source>
</evidence>
<dbReference type="Gene3D" id="3.50.7.10">
    <property type="entry name" value="GroEL"/>
    <property type="match status" value="1"/>
</dbReference>
<evidence type="ECO:0000256" key="14">
    <source>
        <dbReference type="ARBA" id="ARBA00023186"/>
    </source>
</evidence>
<dbReference type="GO" id="GO:0005832">
    <property type="term" value="C:chaperonin-containing T-complex"/>
    <property type="evidence" value="ECO:0007669"/>
    <property type="project" value="UniProtKB-ARBA"/>
</dbReference>
<protein>
    <recommendedName>
        <fullName evidence="4">T-complex protein 1 subunit theta</fullName>
    </recommendedName>
    <alternativeName>
        <fullName evidence="17">CCT-theta</fullName>
    </alternativeName>
</protein>
<comment type="function">
    <text evidence="19">Component of the chaperonin-containing T-complex (TRiC), a molecular chaperone complex that assists the folding of actin, tubulin and other proteins upon ATP hydrolysis. The TRiC complex mediates the folding of WRAP53/TCAB1, thereby regulating telomere maintenance. As part of the TRiC complex may play a role in the assembly of BBSome, a complex involved in ciliogenesis regulating transports vesicles to the cilia.</text>
</comment>
<keyword evidence="11" id="KW-0832">Ubl conjugation</keyword>
<evidence type="ECO:0000256" key="19">
    <source>
        <dbReference type="ARBA" id="ARBA00093360"/>
    </source>
</evidence>
<keyword evidence="9" id="KW-0378">Hydrolase</keyword>
<dbReference type="PANTHER" id="PTHR11353">
    <property type="entry name" value="CHAPERONIN"/>
    <property type="match status" value="1"/>
</dbReference>
<evidence type="ECO:0000256" key="18">
    <source>
        <dbReference type="ARBA" id="ARBA00049360"/>
    </source>
</evidence>
<dbReference type="PRINTS" id="PR00304">
    <property type="entry name" value="TCOMPLEXTCP1"/>
</dbReference>
<evidence type="ECO:0000256" key="22">
    <source>
        <dbReference type="SAM" id="MobiDB-lite"/>
    </source>
</evidence>
<dbReference type="PROSITE" id="PS00995">
    <property type="entry name" value="TCP1_3"/>
    <property type="match status" value="1"/>
</dbReference>
<evidence type="ECO:0000256" key="3">
    <source>
        <dbReference type="ARBA" id="ARBA00008020"/>
    </source>
</evidence>
<evidence type="ECO:0000256" key="15">
    <source>
        <dbReference type="ARBA" id="ARBA00023212"/>
    </source>
</evidence>
<dbReference type="GO" id="GO:0005524">
    <property type="term" value="F:ATP binding"/>
    <property type="evidence" value="ECO:0007669"/>
    <property type="project" value="UniProtKB-KW"/>
</dbReference>
<comment type="similarity">
    <text evidence="3 21">Belongs to the TCP-1 chaperonin family.</text>
</comment>
<dbReference type="PROSITE" id="PS00750">
    <property type="entry name" value="TCP1_1"/>
    <property type="match status" value="1"/>
</dbReference>
<dbReference type="RefSeq" id="XP_028348403.1">
    <property type="nucleotide sequence ID" value="XM_028492602.2"/>
</dbReference>
<dbReference type="GeneID" id="102983718"/>
<dbReference type="GO" id="GO:0016887">
    <property type="term" value="F:ATP hydrolysis activity"/>
    <property type="evidence" value="ECO:0007669"/>
    <property type="project" value="InterPro"/>
</dbReference>
<dbReference type="GO" id="GO:0051082">
    <property type="term" value="F:unfolded protein binding"/>
    <property type="evidence" value="ECO:0007669"/>
    <property type="project" value="InterPro"/>
</dbReference>
<dbReference type="GO" id="GO:0005813">
    <property type="term" value="C:centrosome"/>
    <property type="evidence" value="ECO:0007669"/>
    <property type="project" value="UniProtKB-SubCell"/>
</dbReference>
<organism evidence="23 24">
    <name type="scientific">Physeter macrocephalus</name>
    <name type="common">Sperm whale</name>
    <name type="synonym">Physeter catodon</name>
    <dbReference type="NCBI Taxonomy" id="9755"/>
    <lineage>
        <taxon>Eukaryota</taxon>
        <taxon>Metazoa</taxon>
        <taxon>Chordata</taxon>
        <taxon>Craniata</taxon>
        <taxon>Vertebrata</taxon>
        <taxon>Euteleostomi</taxon>
        <taxon>Mammalia</taxon>
        <taxon>Eutheria</taxon>
        <taxon>Laurasiatheria</taxon>
        <taxon>Artiodactyla</taxon>
        <taxon>Whippomorpha</taxon>
        <taxon>Cetacea</taxon>
        <taxon>Odontoceti</taxon>
        <taxon>Physeteridae</taxon>
        <taxon>Physeter</taxon>
    </lineage>
</organism>
<dbReference type="InterPro" id="IPR027413">
    <property type="entry name" value="GROEL-like_equatorial_sf"/>
</dbReference>
<keyword evidence="7" id="KW-0597">Phosphoprotein</keyword>
<sequence>MALHVPKAPGFAQMLKEGAKHFSGLEEAVYRNIQACKELAQTTRTAYGPNGMNKMIINHLEKLFVTNDAATVLRELEVQHPAAKMIVMASHMQEQEVGDGTNFVLVFAGALLELAEELLRLGLSVSEVIEGYEIACKKAHEILPDLVCCSAKNLRDVDEVSSLLHTSIMSKQYGSEAFLAKLIAQACVSIFPDSGHFNVDNIRVCKILGSGVHSSSVLHGMVFKKETEGDVTSVKDAKIAVYSCPFDGMITETKGTVLIKTAEELMNFSKGEENLMDTQVRAIAGTGANVIVTGGKVADMALHYANKYNIMLVRLNSKWDLRRLCKTVGATALPRLTPPVLEEMGHCDGVYLSEVGDTQVVVFKHEKEDGAISTIVLRGSTENLMDDIERAVDDGVNTFKVLTRDKRLVPGGGATEIELARQITSYGETCPGLEQYAIKKFAEAFEAIPRALAENSGVKANEVISKLYAVHQEGNKNVGLDIEAEVPAVKDMLEAGVLDTYLGKYWAIKLATNAAVTVLRVDQIIMAKLAGGPKASKPQGNWDKDGWQDESQI</sequence>
<evidence type="ECO:0000256" key="7">
    <source>
        <dbReference type="ARBA" id="ARBA00022553"/>
    </source>
</evidence>
<dbReference type="CTD" id="10694"/>
<dbReference type="InterPro" id="IPR002423">
    <property type="entry name" value="Cpn60/GroEL/TCP-1"/>
</dbReference>
<keyword evidence="14 21" id="KW-0143">Chaperone</keyword>
<keyword evidence="5" id="KW-0963">Cytoplasm</keyword>
<dbReference type="OrthoDB" id="1748577at2759"/>
<dbReference type="Pfam" id="PF00118">
    <property type="entry name" value="Cpn60_TCP1"/>
    <property type="match status" value="1"/>
</dbReference>
<evidence type="ECO:0000256" key="4">
    <source>
        <dbReference type="ARBA" id="ARBA00016981"/>
    </source>
</evidence>
<dbReference type="SUPFAM" id="SSF54849">
    <property type="entry name" value="GroEL-intermediate domain like"/>
    <property type="match status" value="1"/>
</dbReference>
<evidence type="ECO:0000313" key="23">
    <source>
        <dbReference type="Proteomes" id="UP000248484"/>
    </source>
</evidence>
<dbReference type="Gene3D" id="3.30.260.10">
    <property type="entry name" value="TCP-1-like chaperonin intermediate domain"/>
    <property type="match status" value="1"/>
</dbReference>
<keyword evidence="13" id="KW-0969">Cilium</keyword>
<dbReference type="FunCoup" id="A0A455BKK1">
    <property type="interactions" value="3496"/>
</dbReference>
<dbReference type="InterPro" id="IPR027410">
    <property type="entry name" value="TCP-1-like_intermed_sf"/>
</dbReference>
<dbReference type="FunFam" id="1.10.560.10:FF:000083">
    <property type="entry name" value="T-complex protein 1 subunit theta"/>
    <property type="match status" value="1"/>
</dbReference>
<evidence type="ECO:0000256" key="11">
    <source>
        <dbReference type="ARBA" id="ARBA00022843"/>
    </source>
</evidence>
<keyword evidence="10 21" id="KW-0067">ATP-binding</keyword>
<evidence type="ECO:0000256" key="21">
    <source>
        <dbReference type="RuleBase" id="RU004187"/>
    </source>
</evidence>
<dbReference type="CDD" id="cd03341">
    <property type="entry name" value="TCP1_theta"/>
    <property type="match status" value="1"/>
</dbReference>
<gene>
    <name evidence="24" type="primary">CCT8</name>
</gene>
<evidence type="ECO:0000256" key="2">
    <source>
        <dbReference type="ARBA" id="ARBA00004300"/>
    </source>
</evidence>
<evidence type="ECO:0000256" key="1">
    <source>
        <dbReference type="ARBA" id="ARBA00004120"/>
    </source>
</evidence>
<keyword evidence="6" id="KW-1017">Isopeptide bond</keyword>
<dbReference type="SUPFAM" id="SSF52029">
    <property type="entry name" value="GroEL apical domain-like"/>
    <property type="match status" value="1"/>
</dbReference>
<dbReference type="InterPro" id="IPR002194">
    <property type="entry name" value="Chaperonin_TCP-1_CS"/>
</dbReference>
<comment type="catalytic activity">
    <reaction evidence="18">
        <text>ATP + H2O = ADP + phosphate + H(+)</text>
        <dbReference type="Rhea" id="RHEA:13065"/>
        <dbReference type="ChEBI" id="CHEBI:15377"/>
        <dbReference type="ChEBI" id="CHEBI:15378"/>
        <dbReference type="ChEBI" id="CHEBI:30616"/>
        <dbReference type="ChEBI" id="CHEBI:43474"/>
        <dbReference type="ChEBI" id="CHEBI:456216"/>
    </reaction>
</comment>
<dbReference type="PROSITE" id="PS00751">
    <property type="entry name" value="TCP1_2"/>
    <property type="match status" value="1"/>
</dbReference>
<keyword evidence="8 21" id="KW-0547">Nucleotide-binding</keyword>
<feature type="region of interest" description="Disordered" evidence="22">
    <location>
        <begin position="531"/>
        <end position="553"/>
    </location>
</feature>
<dbReference type="InterPro" id="IPR017998">
    <property type="entry name" value="Chaperone_TCP-1"/>
</dbReference>
<evidence type="ECO:0000256" key="10">
    <source>
        <dbReference type="ARBA" id="ARBA00022840"/>
    </source>
</evidence>
<dbReference type="InterPro" id="IPR012721">
    <property type="entry name" value="Chap_CCT_theta"/>
</dbReference>
<proteinExistence type="inferred from homology"/>
<evidence type="ECO:0000313" key="24">
    <source>
        <dbReference type="RefSeq" id="XP_028348403.1"/>
    </source>
</evidence>
<comment type="subunit">
    <text evidence="20">Component of the chaperonin-containing T-complex (TRiC), a hexadecamer composed of two identical back-to-back stacked rings enclosing a protein folding chamber. Each ring is made up of eight different subunits: TCP1/CCT1, CCT2, CCT3, CCT4, CCT5, CCT6A/CCT6, CCT7, CCT8. Interacts with PACRG. Interacts with DNAAF4. Interacts with synaptic plasticity regulator PANTS.</text>
</comment>
<name>A0A455BKK1_PHYMC</name>
<dbReference type="AlphaFoldDB" id="A0A455BKK1"/>
<dbReference type="Proteomes" id="UP000248484">
    <property type="component" value="Chromosome 8"/>
</dbReference>
<dbReference type="FunFam" id="3.50.7.10:FF:000008">
    <property type="entry name" value="T-complex protein 1 subunit theta"/>
    <property type="match status" value="1"/>
</dbReference>
<evidence type="ECO:0000256" key="20">
    <source>
        <dbReference type="ARBA" id="ARBA00093509"/>
    </source>
</evidence>
<evidence type="ECO:0000256" key="16">
    <source>
        <dbReference type="ARBA" id="ARBA00023273"/>
    </source>
</evidence>
<evidence type="ECO:0000256" key="6">
    <source>
        <dbReference type="ARBA" id="ARBA00022499"/>
    </source>
</evidence>
<reference evidence="24" key="1">
    <citation type="submission" date="2025-08" db="UniProtKB">
        <authorList>
            <consortium name="RefSeq"/>
        </authorList>
    </citation>
    <scope>IDENTIFICATION</scope>
    <source>
        <tissue evidence="24">Muscle</tissue>
    </source>
</reference>
<comment type="subcellular location">
    <subcellularLocation>
        <location evidence="1">Cytoplasm</location>
        <location evidence="1">Cytoskeleton</location>
        <location evidence="1">Cilium basal body</location>
    </subcellularLocation>
    <subcellularLocation>
        <location evidence="2">Cytoplasm</location>
        <location evidence="2">Cytoskeleton</location>
        <location evidence="2">Microtubule organizing center</location>
        <location evidence="2">Centrosome</location>
    </subcellularLocation>
</comment>
<dbReference type="InterPro" id="IPR027409">
    <property type="entry name" value="GroEL-like_apical_dom_sf"/>
</dbReference>
<keyword evidence="12" id="KW-0007">Acetylation</keyword>
<evidence type="ECO:0000256" key="17">
    <source>
        <dbReference type="ARBA" id="ARBA00029602"/>
    </source>
</evidence>
<dbReference type="GO" id="GO:0140662">
    <property type="term" value="F:ATP-dependent protein folding chaperone"/>
    <property type="evidence" value="ECO:0007669"/>
    <property type="project" value="InterPro"/>
</dbReference>
<dbReference type="InParanoid" id="A0A455BKK1"/>